<dbReference type="PROSITE" id="PS52016">
    <property type="entry name" value="TONB_DEPENDENT_REC_3"/>
    <property type="match status" value="1"/>
</dbReference>
<accession>A0A1I0S7R6</accession>
<dbReference type="EMBL" id="FOJG01000002">
    <property type="protein sequence ID" value="SEW51693.1"/>
    <property type="molecule type" value="Genomic_DNA"/>
</dbReference>
<evidence type="ECO:0000256" key="8">
    <source>
        <dbReference type="PROSITE-ProRule" id="PRU01360"/>
    </source>
</evidence>
<dbReference type="Gene3D" id="2.60.40.1120">
    <property type="entry name" value="Carboxypeptidase-like, regulatory domain"/>
    <property type="match status" value="1"/>
</dbReference>
<proteinExistence type="inferred from homology"/>
<dbReference type="PANTHER" id="PTHR30069:SF29">
    <property type="entry name" value="HEMOGLOBIN AND HEMOGLOBIN-HAPTOGLOBIN-BINDING PROTEIN 1-RELATED"/>
    <property type="match status" value="1"/>
</dbReference>
<dbReference type="InterPro" id="IPR036942">
    <property type="entry name" value="Beta-barrel_TonB_sf"/>
</dbReference>
<dbReference type="OrthoDB" id="9768177at2"/>
<feature type="domain" description="TonB-dependent receptor plug" evidence="10">
    <location>
        <begin position="220"/>
        <end position="342"/>
    </location>
</feature>
<keyword evidence="12" id="KW-1185">Reference proteome</keyword>
<evidence type="ECO:0000256" key="3">
    <source>
        <dbReference type="ARBA" id="ARBA00022452"/>
    </source>
</evidence>
<dbReference type="InterPro" id="IPR012910">
    <property type="entry name" value="Plug_dom"/>
</dbReference>
<name>A0A1I0S7R6_9BACT</name>
<dbReference type="NCBIfam" id="TIGR04056">
    <property type="entry name" value="OMP_RagA_SusC"/>
    <property type="match status" value="1"/>
</dbReference>
<evidence type="ECO:0000256" key="4">
    <source>
        <dbReference type="ARBA" id="ARBA00022692"/>
    </source>
</evidence>
<organism evidence="11 12">
    <name type="scientific">Chitinophaga arvensicola</name>
    <dbReference type="NCBI Taxonomy" id="29529"/>
    <lineage>
        <taxon>Bacteria</taxon>
        <taxon>Pseudomonadati</taxon>
        <taxon>Bacteroidota</taxon>
        <taxon>Chitinophagia</taxon>
        <taxon>Chitinophagales</taxon>
        <taxon>Chitinophagaceae</taxon>
        <taxon>Chitinophaga</taxon>
    </lineage>
</organism>
<evidence type="ECO:0000256" key="9">
    <source>
        <dbReference type="SAM" id="SignalP"/>
    </source>
</evidence>
<feature type="chain" id="PRO_5011606089" evidence="9">
    <location>
        <begin position="29"/>
        <end position="1155"/>
    </location>
</feature>
<keyword evidence="4 8" id="KW-0812">Transmembrane</keyword>
<evidence type="ECO:0000259" key="10">
    <source>
        <dbReference type="Pfam" id="PF07715"/>
    </source>
</evidence>
<comment type="subcellular location">
    <subcellularLocation>
        <location evidence="1 8">Cell outer membrane</location>
        <topology evidence="1 8">Multi-pass membrane protein</topology>
    </subcellularLocation>
</comment>
<dbReference type="Gene3D" id="2.40.170.20">
    <property type="entry name" value="TonB-dependent receptor, beta-barrel domain"/>
    <property type="match status" value="1"/>
</dbReference>
<dbReference type="SUPFAM" id="SSF49464">
    <property type="entry name" value="Carboxypeptidase regulatory domain-like"/>
    <property type="match status" value="1"/>
</dbReference>
<keyword evidence="2 8" id="KW-0813">Transport</keyword>
<evidence type="ECO:0000313" key="12">
    <source>
        <dbReference type="Proteomes" id="UP000199310"/>
    </source>
</evidence>
<keyword evidence="5 9" id="KW-0732">Signal</keyword>
<keyword evidence="6 8" id="KW-0472">Membrane</keyword>
<dbReference type="InterPro" id="IPR008969">
    <property type="entry name" value="CarboxyPept-like_regulatory"/>
</dbReference>
<sequence>MQKSFTKLCAPWRAMLLLLLLLTTETSAQQLMVRSGNTPGETTTIPLRQMLNDLEARLNVSFNYSPTQVAGKFVAGKQARLTDSNLESQLGKILTPLGLQAVKLSAHDYAIRTFTPETNTTQAAEVTVKGTVTDEKGAALPGVSVNEKGTSNGTATNADGQFSIKVAGANAVLVFRSVGYQSKEAVAGNGNLQIQLVASVRSLDDVVVTALGIKRQEKALGYSIATLKGDQVSTVKEVNIANALSGKVAGVNVRSTSSDPGGTALVTIRGQSSFQGYNQPLYVVDGIPIAAPIRDPKQTVGQVVVDYGSTISDINPDDIASISVLKGASASALYGSRAINGVILITTKSGSGPTKGLGISVNSSAMFDQPWLFPKFQNEFGSGDREGSDETISDASWGPRLDIGTKHVQWNSPLDANGQPIPTDWVSYPNRHKDFFRTGSTFTNNIAVTGNNKDGNFRLSFTNLKNEGIIPNTDLKRNTLNLSAGYNLNPNIKVSTNIGYTKNSSGNRPTFNRGSVSNIVYTTTPNVDIKQLRNYWMPGKEGIQQFSHVPGSTDNPYLVAYEFTNGFDRDRMTGNVELNIQITKDLSLMGRTGMDLYSETRESKRPFSAVKNKTGAYAFETEFFREQNTDFLLNYKKNVNKDFFVSVSAGANRMNQTGKNSSQKSEALVIPGLYAISNAKAGTVVNNTSRYSKRINSVYGMGQVSFRNYAFLDLTARNDWSSTLPSDNNSYFYPSASLSLIVSDMLGIKSGALSFAKLRVNWAQVGGDASPYSLYNTFGFGPDWSDVKQATISDILKNNHLKPLIATSHELGADVRFLNGRIGIDFTYYNTINRNQILNVPVTKASGYSMMITNAGKIQNRGIEVSLNATPVAGPFRWDMQVNYTRNRNKVLELLPGLTNYQVGGAEGIRFSLREGAEMGDMYAQTWETVPDGEFKGLPLLSQEGGYQQKNDYVKIGNYNPNFMIGFSNTFTYKGFALNVLIDWRQGGNFFSYVAKNLLSDGRTQTTIPGRDPKTGGLAWTDDAGNKRTDGMILFGYIDDGNGKYKLNDHVTDPENYYGEYYWDYAGRSTFDASYVKLREASLTYTFPKKTLGKLPLGNLSISLIARNLFTWTAAEAGYDPETAMTLSNGSFSPGVASWGLPYTRSYGAKVGFNF</sequence>
<dbReference type="STRING" id="29529.SAMN04488122_4447"/>
<comment type="similarity">
    <text evidence="8">Belongs to the TonB-dependent receptor family.</text>
</comment>
<dbReference type="InterPro" id="IPR037066">
    <property type="entry name" value="Plug_dom_sf"/>
</dbReference>
<feature type="signal peptide" evidence="9">
    <location>
        <begin position="1"/>
        <end position="28"/>
    </location>
</feature>
<dbReference type="Proteomes" id="UP000199310">
    <property type="component" value="Unassembled WGS sequence"/>
</dbReference>
<protein>
    <submittedName>
        <fullName evidence="11">TonB-linked outer membrane protein, SusC/RagA family</fullName>
    </submittedName>
</protein>
<evidence type="ECO:0000256" key="7">
    <source>
        <dbReference type="ARBA" id="ARBA00023237"/>
    </source>
</evidence>
<dbReference type="InterPro" id="IPR023996">
    <property type="entry name" value="TonB-dep_OMP_SusC/RagA"/>
</dbReference>
<dbReference type="Pfam" id="PF13715">
    <property type="entry name" value="CarbopepD_reg_2"/>
    <property type="match status" value="1"/>
</dbReference>
<dbReference type="AlphaFoldDB" id="A0A1I0S7R6"/>
<keyword evidence="7 8" id="KW-0998">Cell outer membrane</keyword>
<dbReference type="Gene3D" id="2.170.130.10">
    <property type="entry name" value="TonB-dependent receptor, plug domain"/>
    <property type="match status" value="1"/>
</dbReference>
<dbReference type="Pfam" id="PF07715">
    <property type="entry name" value="Plug"/>
    <property type="match status" value="1"/>
</dbReference>
<dbReference type="GO" id="GO:0009279">
    <property type="term" value="C:cell outer membrane"/>
    <property type="evidence" value="ECO:0007669"/>
    <property type="project" value="UniProtKB-SubCell"/>
</dbReference>
<evidence type="ECO:0000313" key="11">
    <source>
        <dbReference type="EMBL" id="SEW51693.1"/>
    </source>
</evidence>
<evidence type="ECO:0000256" key="2">
    <source>
        <dbReference type="ARBA" id="ARBA00022448"/>
    </source>
</evidence>
<evidence type="ECO:0000256" key="1">
    <source>
        <dbReference type="ARBA" id="ARBA00004571"/>
    </source>
</evidence>
<dbReference type="RefSeq" id="WP_089898141.1">
    <property type="nucleotide sequence ID" value="NZ_FOJG01000002.1"/>
</dbReference>
<keyword evidence="3 8" id="KW-1134">Transmembrane beta strand</keyword>
<dbReference type="NCBIfam" id="TIGR04057">
    <property type="entry name" value="SusC_RagA_signa"/>
    <property type="match status" value="1"/>
</dbReference>
<dbReference type="PANTHER" id="PTHR30069">
    <property type="entry name" value="TONB-DEPENDENT OUTER MEMBRANE RECEPTOR"/>
    <property type="match status" value="1"/>
</dbReference>
<dbReference type="InterPro" id="IPR023997">
    <property type="entry name" value="TonB-dep_OMP_SusC/RagA_CS"/>
</dbReference>
<evidence type="ECO:0000256" key="6">
    <source>
        <dbReference type="ARBA" id="ARBA00023136"/>
    </source>
</evidence>
<gene>
    <name evidence="11" type="ORF">SAMN04488122_4447</name>
</gene>
<dbReference type="InterPro" id="IPR039426">
    <property type="entry name" value="TonB-dep_rcpt-like"/>
</dbReference>
<dbReference type="GO" id="GO:0015344">
    <property type="term" value="F:siderophore uptake transmembrane transporter activity"/>
    <property type="evidence" value="ECO:0007669"/>
    <property type="project" value="TreeGrafter"/>
</dbReference>
<dbReference type="GO" id="GO:0044718">
    <property type="term" value="P:siderophore transmembrane transport"/>
    <property type="evidence" value="ECO:0007669"/>
    <property type="project" value="TreeGrafter"/>
</dbReference>
<dbReference type="SUPFAM" id="SSF56935">
    <property type="entry name" value="Porins"/>
    <property type="match status" value="1"/>
</dbReference>
<reference evidence="12" key="1">
    <citation type="submission" date="2016-10" db="EMBL/GenBank/DDBJ databases">
        <authorList>
            <person name="Varghese N."/>
            <person name="Submissions S."/>
        </authorList>
    </citation>
    <scope>NUCLEOTIDE SEQUENCE [LARGE SCALE GENOMIC DNA]</scope>
    <source>
        <strain evidence="12">DSM 3695</strain>
    </source>
</reference>
<evidence type="ECO:0000256" key="5">
    <source>
        <dbReference type="ARBA" id="ARBA00022729"/>
    </source>
</evidence>